<dbReference type="AlphaFoldDB" id="A0AAD7K0M7"/>
<dbReference type="EMBL" id="JARJLG010000014">
    <property type="protein sequence ID" value="KAJ7775648.1"/>
    <property type="molecule type" value="Genomic_DNA"/>
</dbReference>
<protein>
    <submittedName>
        <fullName evidence="1">Uncharacterized protein</fullName>
    </submittedName>
</protein>
<proteinExistence type="predicted"/>
<evidence type="ECO:0000313" key="2">
    <source>
        <dbReference type="Proteomes" id="UP001215280"/>
    </source>
</evidence>
<gene>
    <name evidence="1" type="ORF">DFH07DRAFT_1056805</name>
</gene>
<accession>A0AAD7K0M7</accession>
<dbReference type="Proteomes" id="UP001215280">
    <property type="component" value="Unassembled WGS sequence"/>
</dbReference>
<keyword evidence="2" id="KW-1185">Reference proteome</keyword>
<evidence type="ECO:0000313" key="1">
    <source>
        <dbReference type="EMBL" id="KAJ7775648.1"/>
    </source>
</evidence>
<comment type="caution">
    <text evidence="1">The sequence shown here is derived from an EMBL/GenBank/DDBJ whole genome shotgun (WGS) entry which is preliminary data.</text>
</comment>
<name>A0AAD7K0M7_9AGAR</name>
<organism evidence="1 2">
    <name type="scientific">Mycena maculata</name>
    <dbReference type="NCBI Taxonomy" id="230809"/>
    <lineage>
        <taxon>Eukaryota</taxon>
        <taxon>Fungi</taxon>
        <taxon>Dikarya</taxon>
        <taxon>Basidiomycota</taxon>
        <taxon>Agaricomycotina</taxon>
        <taxon>Agaricomycetes</taxon>
        <taxon>Agaricomycetidae</taxon>
        <taxon>Agaricales</taxon>
        <taxon>Marasmiineae</taxon>
        <taxon>Mycenaceae</taxon>
        <taxon>Mycena</taxon>
    </lineage>
</organism>
<reference evidence="1" key="1">
    <citation type="submission" date="2023-03" db="EMBL/GenBank/DDBJ databases">
        <title>Massive genome expansion in bonnet fungi (Mycena s.s.) driven by repeated elements and novel gene families across ecological guilds.</title>
        <authorList>
            <consortium name="Lawrence Berkeley National Laboratory"/>
            <person name="Harder C.B."/>
            <person name="Miyauchi S."/>
            <person name="Viragh M."/>
            <person name="Kuo A."/>
            <person name="Thoen E."/>
            <person name="Andreopoulos B."/>
            <person name="Lu D."/>
            <person name="Skrede I."/>
            <person name="Drula E."/>
            <person name="Henrissat B."/>
            <person name="Morin E."/>
            <person name="Kohler A."/>
            <person name="Barry K."/>
            <person name="LaButti K."/>
            <person name="Morin E."/>
            <person name="Salamov A."/>
            <person name="Lipzen A."/>
            <person name="Mereny Z."/>
            <person name="Hegedus B."/>
            <person name="Baldrian P."/>
            <person name="Stursova M."/>
            <person name="Weitz H."/>
            <person name="Taylor A."/>
            <person name="Grigoriev I.V."/>
            <person name="Nagy L.G."/>
            <person name="Martin F."/>
            <person name="Kauserud H."/>
        </authorList>
    </citation>
    <scope>NUCLEOTIDE SEQUENCE</scope>
    <source>
        <strain evidence="1">CBHHK188m</strain>
    </source>
</reference>
<sequence>MASTVDNADALAIQQLLSLPTLHRVDIFSYFADPKTFPLIWRRCSPSIRTVSYICLTGNPMILNPTESPCLPVVPLESLSIGEFDCAPGNWLQHGSCPFDLSHLRIFSLHDHPGIISWKTFAPVIRTIECLALRIPRLKQPIDLSSFPKLHSLRAWVTLDDDMSDVLWSNALETFSTIPPSSRLRKVSIQGSLQARSCGKLDAVLARVLVHPLATVEVLNTLYGYDPGLYFPQLMSRNILHRAADRWPQDLDIQMLADMKAELDTPS</sequence>